<feature type="region of interest" description="Disordered" evidence="1">
    <location>
        <begin position="529"/>
        <end position="662"/>
    </location>
</feature>
<accession>A0A7S4QN01</accession>
<proteinExistence type="predicted"/>
<dbReference type="EMBL" id="HBNR01033516">
    <property type="protein sequence ID" value="CAE4588537.1"/>
    <property type="molecule type" value="Transcribed_RNA"/>
</dbReference>
<feature type="region of interest" description="Disordered" evidence="1">
    <location>
        <begin position="1"/>
        <end position="65"/>
    </location>
</feature>
<feature type="region of interest" description="Disordered" evidence="1">
    <location>
        <begin position="465"/>
        <end position="494"/>
    </location>
</feature>
<feature type="compositionally biased region" description="Polar residues" evidence="1">
    <location>
        <begin position="623"/>
        <end position="635"/>
    </location>
</feature>
<evidence type="ECO:0000256" key="1">
    <source>
        <dbReference type="SAM" id="MobiDB-lite"/>
    </source>
</evidence>
<evidence type="ECO:0000313" key="2">
    <source>
        <dbReference type="EMBL" id="CAE4588537.1"/>
    </source>
</evidence>
<feature type="compositionally biased region" description="Basic and acidic residues" evidence="1">
    <location>
        <begin position="468"/>
        <end position="482"/>
    </location>
</feature>
<name>A0A7S4QN01_9DINO</name>
<gene>
    <name evidence="2" type="ORF">AMON00008_LOCUS22993</name>
</gene>
<dbReference type="AlphaFoldDB" id="A0A7S4QN01"/>
<reference evidence="2" key="1">
    <citation type="submission" date="2021-01" db="EMBL/GenBank/DDBJ databases">
        <authorList>
            <person name="Corre E."/>
            <person name="Pelletier E."/>
            <person name="Niang G."/>
            <person name="Scheremetjew M."/>
            <person name="Finn R."/>
            <person name="Kale V."/>
            <person name="Holt S."/>
            <person name="Cochrane G."/>
            <person name="Meng A."/>
            <person name="Brown T."/>
            <person name="Cohen L."/>
        </authorList>
    </citation>
    <scope>NUCLEOTIDE SEQUENCE</scope>
    <source>
        <strain evidence="2">CCMP3105</strain>
    </source>
</reference>
<organism evidence="2">
    <name type="scientific">Alexandrium monilatum</name>
    <dbReference type="NCBI Taxonomy" id="311494"/>
    <lineage>
        <taxon>Eukaryota</taxon>
        <taxon>Sar</taxon>
        <taxon>Alveolata</taxon>
        <taxon>Dinophyceae</taxon>
        <taxon>Gonyaulacales</taxon>
        <taxon>Pyrocystaceae</taxon>
        <taxon>Alexandrium</taxon>
    </lineage>
</organism>
<protein>
    <submittedName>
        <fullName evidence="2">Uncharacterized protein</fullName>
    </submittedName>
</protein>
<feature type="region of interest" description="Disordered" evidence="1">
    <location>
        <begin position="179"/>
        <end position="379"/>
    </location>
</feature>
<sequence>MTGAALTNGGGVTIMHASAESPPNVDAATARRPSRQEAGNDASTDTEAVLQESARSTRRSSVANAEEALATPEVQRLVGDIVRTVVSESCAQLFEKIAHTEQALLMRISDLETTIQTLSAKSAVATVTGVAGPAKSENSAQWQQPCEQPCDELAEVALPGNDMESRPRGNSRCLVVPECPQERRPSSPSSPSATPPNRSPTGGHPLKPDSHQAPTATSLHHRKLRRPSDGLVETQWPKAVSKADSTEGDPSGHSRQAMHAGQDESLCGLPSSPRTSPDPACPQEHRVRPTSPQPPVSGLAGPDRARAPAPDGTVGATSPGVAEPAWPRPPDDSAGDSQDAPGTSPSFQGIVRRGALRARAAEPTRPCPPGESAVAQLDAPTSVVTRRLSAVMFASDHGVPPGKSAVAQLDAPTSVVTRRLSAVMFSSDHGLPLGESAVVQLDAARHVVSPASAVTRRLSAAMFSTDHGVPHRPDRPGQHDVSEPACPVEPLRSSTAKRISPLVRFKSLPADPSQTEEDEEASLGLLDELGGSLSPRQQPPGIVSAEPVRPKPPGGRAGDHCASLGESGDPESEASTDSSSEALPDMDFESSGGLSPLDSGMGVSGGLTERVSQRPSGEPRESLGQQTSELSQSGRETPRRGRFRPSLRLRSDDPQTVCQKDV</sequence>